<evidence type="ECO:0000256" key="1">
    <source>
        <dbReference type="ARBA" id="ARBA00005495"/>
    </source>
</evidence>
<comment type="caution">
    <text evidence="5">The sequence shown here is derived from an EMBL/GenBank/DDBJ whole genome shotgun (WGS) entry which is preliminary data.</text>
</comment>
<feature type="domain" description="CENP-V/GFA" evidence="4">
    <location>
        <begin position="151"/>
        <end position="291"/>
    </location>
</feature>
<evidence type="ECO:0000256" key="2">
    <source>
        <dbReference type="ARBA" id="ARBA00022723"/>
    </source>
</evidence>
<organism evidence="5 6">
    <name type="scientific">Ophiocordyceps polyrhachis-furcata BCC 54312</name>
    <dbReference type="NCBI Taxonomy" id="1330021"/>
    <lineage>
        <taxon>Eukaryota</taxon>
        <taxon>Fungi</taxon>
        <taxon>Dikarya</taxon>
        <taxon>Ascomycota</taxon>
        <taxon>Pezizomycotina</taxon>
        <taxon>Sordariomycetes</taxon>
        <taxon>Hypocreomycetidae</taxon>
        <taxon>Hypocreales</taxon>
        <taxon>Ophiocordycipitaceae</taxon>
        <taxon>Ophiocordyceps</taxon>
    </lineage>
</organism>
<evidence type="ECO:0000313" key="6">
    <source>
        <dbReference type="Proteomes" id="UP000253664"/>
    </source>
</evidence>
<dbReference type="PANTHER" id="PTHR28620:SF1">
    <property type="entry name" value="CENP-V_GFA DOMAIN-CONTAINING PROTEIN"/>
    <property type="match status" value="1"/>
</dbReference>
<dbReference type="GO" id="GO:0016846">
    <property type="term" value="F:carbon-sulfur lyase activity"/>
    <property type="evidence" value="ECO:0007669"/>
    <property type="project" value="InterPro"/>
</dbReference>
<dbReference type="STRING" id="1330021.A0A367L470"/>
<keyword evidence="6" id="KW-1185">Reference proteome</keyword>
<dbReference type="PANTHER" id="PTHR28620">
    <property type="entry name" value="CENTROMERE PROTEIN V"/>
    <property type="match status" value="1"/>
</dbReference>
<dbReference type="AlphaFoldDB" id="A0A367L470"/>
<reference evidence="5 6" key="1">
    <citation type="journal article" date="2015" name="BMC Genomics">
        <title>Insights from the genome of Ophiocordyceps polyrhachis-furcata to pathogenicity and host specificity in insect fungi.</title>
        <authorList>
            <person name="Wichadakul D."/>
            <person name="Kobmoo N."/>
            <person name="Ingsriswang S."/>
            <person name="Tangphatsornruang S."/>
            <person name="Chantasingh D."/>
            <person name="Luangsa-ard J.J."/>
            <person name="Eurwilaichitr L."/>
        </authorList>
    </citation>
    <scope>NUCLEOTIDE SEQUENCE [LARGE SCALE GENOMIC DNA]</scope>
    <source>
        <strain evidence="5 6">BCC 54312</strain>
    </source>
</reference>
<gene>
    <name evidence="5" type="ORF">L249_1395</name>
</gene>
<sequence length="293" mass="32811">MTTEPSDKLRTYRGNCHCGHYVYEAELPEIKSLYDCNCSICTKKGYLGVFVGAADGSFRVLKGTDEDLTSYSFGPKNWLHKFCSTCGTPVLGYSPDGPPDKKRVLNVHSIQDFNTWDLERVPFDGASLGDPYVPHKYKGPLPPEVEGRKTYTGTCHCGKLGLAVSTKPLDETYEGNVIECNCSICERNAYIWIYPEIGSVILSGDEADMGKYKFAKCLTSKTFCRTCGVFMTNENEPELYQLPDTEENRIIKNWLAKAHPLNLRVLDGVDFSKLKKPARIETAKSVLPLYENP</sequence>
<dbReference type="GO" id="GO:0046872">
    <property type="term" value="F:metal ion binding"/>
    <property type="evidence" value="ECO:0007669"/>
    <property type="project" value="UniProtKB-KW"/>
</dbReference>
<dbReference type="InterPro" id="IPR011057">
    <property type="entry name" value="Mss4-like_sf"/>
</dbReference>
<dbReference type="OrthoDB" id="2993351at2759"/>
<dbReference type="Gene3D" id="2.170.150.70">
    <property type="match status" value="2"/>
</dbReference>
<keyword evidence="3" id="KW-0862">Zinc</keyword>
<evidence type="ECO:0000256" key="3">
    <source>
        <dbReference type="ARBA" id="ARBA00022833"/>
    </source>
</evidence>
<dbReference type="Proteomes" id="UP000253664">
    <property type="component" value="Unassembled WGS sequence"/>
</dbReference>
<comment type="similarity">
    <text evidence="1">Belongs to the Gfa family.</text>
</comment>
<feature type="domain" description="CENP-V/GFA" evidence="4">
    <location>
        <begin position="12"/>
        <end position="124"/>
    </location>
</feature>
<accession>A0A367L470</accession>
<dbReference type="InterPro" id="IPR006913">
    <property type="entry name" value="CENP-V/GFA"/>
</dbReference>
<proteinExistence type="inferred from homology"/>
<dbReference type="EMBL" id="LKCN02000016">
    <property type="protein sequence ID" value="RCI09226.1"/>
    <property type="molecule type" value="Genomic_DNA"/>
</dbReference>
<dbReference type="SUPFAM" id="SSF51316">
    <property type="entry name" value="Mss4-like"/>
    <property type="match status" value="2"/>
</dbReference>
<protein>
    <recommendedName>
        <fullName evidence="4">CENP-V/GFA domain-containing protein</fullName>
    </recommendedName>
</protein>
<keyword evidence="2" id="KW-0479">Metal-binding</keyword>
<dbReference type="PROSITE" id="PS51891">
    <property type="entry name" value="CENP_V_GFA"/>
    <property type="match status" value="2"/>
</dbReference>
<dbReference type="Pfam" id="PF04828">
    <property type="entry name" value="GFA"/>
    <property type="match status" value="2"/>
</dbReference>
<evidence type="ECO:0000313" key="5">
    <source>
        <dbReference type="EMBL" id="RCI09226.1"/>
    </source>
</evidence>
<evidence type="ECO:0000259" key="4">
    <source>
        <dbReference type="PROSITE" id="PS51891"/>
    </source>
</evidence>
<dbReference type="InterPro" id="IPR052355">
    <property type="entry name" value="CENP-V-like"/>
</dbReference>
<name>A0A367L470_9HYPO</name>